<accession>A0ABQ4CUM6</accession>
<dbReference type="InterPro" id="IPR011009">
    <property type="entry name" value="Kinase-like_dom_sf"/>
</dbReference>
<sequence>MAAPDPQQREGGQAHVHKVVRRDAKGEGRYYALKLLKNTKNAARNVRFQREITIMGRLSANGLAVPPVIAHDMTAVRPFFVTPWYANGTLEEMIKNQSFFGDPASGLRILVSIAEALHGIHSHGYAHRDLKPSNLLLDDNNRVLVADFGLVLSAEDVADRLTETAEAIGSRLYIAPENESGVNVEVDQRPADFYAFAKVAYAVLTGRSPRAGMTQLDAGYRIEQLADPALLPLSGLQFDLLNPDPRARLQDWQIVIADLRAVIGRIEGTEVLDVGASDLVEVVKRAARDYGASTEALAHNRNREIEANRREFCNEFRGALSRGFHAWGTAVSEIAQPLGGALEVHCSNGGKNLREVMTLPEMGVWPEIKKIPQASEPSGEFGFGYSDGSNALFVITRNPPEGNESLQLGAYALFSNEDQLWLLRVPVLQIVRSGRLLVSIPADLLSRYGKVDGPYRLRSAASLGAAEQFGDATARAGLEILTEVLQGTRDHLKPA</sequence>
<dbReference type="InterPro" id="IPR051681">
    <property type="entry name" value="Ser/Thr_Kinases-Pseudokinases"/>
</dbReference>
<dbReference type="InterPro" id="IPR008271">
    <property type="entry name" value="Ser/Thr_kinase_AS"/>
</dbReference>
<dbReference type="CDD" id="cd14014">
    <property type="entry name" value="STKc_PknB_like"/>
    <property type="match status" value="1"/>
</dbReference>
<dbReference type="InterPro" id="IPR000719">
    <property type="entry name" value="Prot_kinase_dom"/>
</dbReference>
<organism evidence="2 3">
    <name type="scientific">Asanoa siamensis</name>
    <dbReference type="NCBI Taxonomy" id="926357"/>
    <lineage>
        <taxon>Bacteria</taxon>
        <taxon>Bacillati</taxon>
        <taxon>Actinomycetota</taxon>
        <taxon>Actinomycetes</taxon>
        <taxon>Micromonosporales</taxon>
        <taxon>Micromonosporaceae</taxon>
        <taxon>Asanoa</taxon>
    </lineage>
</organism>
<feature type="domain" description="Protein kinase" evidence="1">
    <location>
        <begin position="2"/>
        <end position="263"/>
    </location>
</feature>
<dbReference type="EMBL" id="BONE01000034">
    <property type="protein sequence ID" value="GIF74723.1"/>
    <property type="molecule type" value="Genomic_DNA"/>
</dbReference>
<dbReference type="Proteomes" id="UP000604117">
    <property type="component" value="Unassembled WGS sequence"/>
</dbReference>
<dbReference type="PROSITE" id="PS00108">
    <property type="entry name" value="PROTEIN_KINASE_ST"/>
    <property type="match status" value="1"/>
</dbReference>
<dbReference type="Gene3D" id="1.10.510.10">
    <property type="entry name" value="Transferase(Phosphotransferase) domain 1"/>
    <property type="match status" value="1"/>
</dbReference>
<protein>
    <recommendedName>
        <fullName evidence="1">Protein kinase domain-containing protein</fullName>
    </recommendedName>
</protein>
<dbReference type="SMART" id="SM00220">
    <property type="entry name" value="S_TKc"/>
    <property type="match status" value="1"/>
</dbReference>
<gene>
    <name evidence="2" type="ORF">Asi02nite_42410</name>
</gene>
<keyword evidence="3" id="KW-1185">Reference proteome</keyword>
<dbReference type="Pfam" id="PF00069">
    <property type="entry name" value="Pkinase"/>
    <property type="match status" value="1"/>
</dbReference>
<dbReference type="SUPFAM" id="SSF56112">
    <property type="entry name" value="Protein kinase-like (PK-like)"/>
    <property type="match status" value="1"/>
</dbReference>
<proteinExistence type="predicted"/>
<reference evidence="2 3" key="1">
    <citation type="submission" date="2021-01" db="EMBL/GenBank/DDBJ databases">
        <title>Whole genome shotgun sequence of Asanoa siamensis NBRC 107932.</title>
        <authorList>
            <person name="Komaki H."/>
            <person name="Tamura T."/>
        </authorList>
    </citation>
    <scope>NUCLEOTIDE SEQUENCE [LARGE SCALE GENOMIC DNA]</scope>
    <source>
        <strain evidence="2 3">NBRC 107932</strain>
    </source>
</reference>
<dbReference type="PROSITE" id="PS50011">
    <property type="entry name" value="PROTEIN_KINASE_DOM"/>
    <property type="match status" value="1"/>
</dbReference>
<comment type="caution">
    <text evidence="2">The sequence shown here is derived from an EMBL/GenBank/DDBJ whole genome shotgun (WGS) entry which is preliminary data.</text>
</comment>
<name>A0ABQ4CUM6_9ACTN</name>
<evidence type="ECO:0000313" key="3">
    <source>
        <dbReference type="Proteomes" id="UP000604117"/>
    </source>
</evidence>
<evidence type="ECO:0000313" key="2">
    <source>
        <dbReference type="EMBL" id="GIF74723.1"/>
    </source>
</evidence>
<dbReference type="PANTHER" id="PTHR44329">
    <property type="entry name" value="SERINE/THREONINE-PROTEIN KINASE TNNI3K-RELATED"/>
    <property type="match status" value="1"/>
</dbReference>
<evidence type="ECO:0000259" key="1">
    <source>
        <dbReference type="PROSITE" id="PS50011"/>
    </source>
</evidence>